<gene>
    <name evidence="4" type="ORF">H0486_16345</name>
</gene>
<sequence length="239" mass="26562">MKFRKLVLCIILSIFALIIPNINAFAAEGDTVTTQESTTGDEQKDTNNVEAAATTEQSEEVILADQTDTEDKKALSENTIEDTKEETEEVTEEDKEDKKDKEKEEKSSDNYTKADLRLLSALIYCEAQGESYNGKLAVGIVVMNRVRSGAFPDTVKGVIYQKYQFSPVRSGALDRALAQYDKGNFTSSSEKECIKAAKAALSGKKVLKINGKEVDFSKYLYFSGRLKGYTCQIGNHQFK</sequence>
<comment type="caution">
    <text evidence="4">The sequence shown here is derived from an EMBL/GenBank/DDBJ whole genome shotgun (WGS) entry which is preliminary data.</text>
</comment>
<proteinExistence type="predicted"/>
<dbReference type="EMBL" id="JACEGA010000001">
    <property type="protein sequence ID" value="MBB2184452.1"/>
    <property type="molecule type" value="Genomic_DNA"/>
</dbReference>
<name>A0A839K5J2_9FIRM</name>
<keyword evidence="4" id="KW-0378">Hydrolase</keyword>
<feature type="domain" description="Cell wall hydrolase SleB" evidence="3">
    <location>
        <begin position="129"/>
        <end position="238"/>
    </location>
</feature>
<feature type="compositionally biased region" description="Basic and acidic residues" evidence="1">
    <location>
        <begin position="96"/>
        <end position="110"/>
    </location>
</feature>
<organism evidence="4 5">
    <name type="scientific">Variimorphobacter saccharofermentans</name>
    <dbReference type="NCBI Taxonomy" id="2755051"/>
    <lineage>
        <taxon>Bacteria</taxon>
        <taxon>Bacillati</taxon>
        <taxon>Bacillota</taxon>
        <taxon>Clostridia</taxon>
        <taxon>Lachnospirales</taxon>
        <taxon>Lachnospiraceae</taxon>
        <taxon>Variimorphobacter</taxon>
    </lineage>
</organism>
<accession>A0A839K5J2</accession>
<evidence type="ECO:0000313" key="4">
    <source>
        <dbReference type="EMBL" id="MBB2184452.1"/>
    </source>
</evidence>
<dbReference type="AlphaFoldDB" id="A0A839K5J2"/>
<feature type="compositionally biased region" description="Acidic residues" evidence="1">
    <location>
        <begin position="79"/>
        <end position="95"/>
    </location>
</feature>
<dbReference type="Pfam" id="PF07486">
    <property type="entry name" value="Hydrolase_2"/>
    <property type="match status" value="1"/>
</dbReference>
<feature type="region of interest" description="Disordered" evidence="1">
    <location>
        <begin position="33"/>
        <end position="110"/>
    </location>
</feature>
<dbReference type="InterPro" id="IPR011105">
    <property type="entry name" value="Cell_wall_hydrolase_SleB"/>
</dbReference>
<evidence type="ECO:0000313" key="5">
    <source>
        <dbReference type="Proteomes" id="UP000574276"/>
    </source>
</evidence>
<dbReference type="RefSeq" id="WP_228354027.1">
    <property type="nucleotide sequence ID" value="NZ_JACEGA010000001.1"/>
</dbReference>
<evidence type="ECO:0000256" key="1">
    <source>
        <dbReference type="SAM" id="MobiDB-lite"/>
    </source>
</evidence>
<keyword evidence="2" id="KW-0732">Signal</keyword>
<dbReference type="InterPro" id="IPR042047">
    <property type="entry name" value="SleB_dom1"/>
</dbReference>
<feature type="chain" id="PRO_5033059431" evidence="2">
    <location>
        <begin position="27"/>
        <end position="239"/>
    </location>
</feature>
<keyword evidence="5" id="KW-1185">Reference proteome</keyword>
<evidence type="ECO:0000256" key="2">
    <source>
        <dbReference type="SAM" id="SignalP"/>
    </source>
</evidence>
<dbReference type="GO" id="GO:0016787">
    <property type="term" value="F:hydrolase activity"/>
    <property type="evidence" value="ECO:0007669"/>
    <property type="project" value="UniProtKB-KW"/>
</dbReference>
<dbReference type="Gene3D" id="1.10.10.2520">
    <property type="entry name" value="Cell wall hydrolase SleB, domain 1"/>
    <property type="match status" value="1"/>
</dbReference>
<dbReference type="Proteomes" id="UP000574276">
    <property type="component" value="Unassembled WGS sequence"/>
</dbReference>
<evidence type="ECO:0000259" key="3">
    <source>
        <dbReference type="Pfam" id="PF07486"/>
    </source>
</evidence>
<feature type="signal peptide" evidence="2">
    <location>
        <begin position="1"/>
        <end position="26"/>
    </location>
</feature>
<protein>
    <submittedName>
        <fullName evidence="4">Cell wall hydrolase</fullName>
    </submittedName>
</protein>
<reference evidence="4 5" key="1">
    <citation type="submission" date="2020-07" db="EMBL/GenBank/DDBJ databases">
        <title>Characterization and genome sequencing of isolate MD1, a novel member within the family Lachnospiraceae.</title>
        <authorList>
            <person name="Rettenmaier R."/>
            <person name="Di Bello L."/>
            <person name="Zinser C."/>
            <person name="Scheitz K."/>
            <person name="Liebl W."/>
            <person name="Zverlov V."/>
        </authorList>
    </citation>
    <scope>NUCLEOTIDE SEQUENCE [LARGE SCALE GENOMIC DNA]</scope>
    <source>
        <strain evidence="4 5">MD1</strain>
    </source>
</reference>